<feature type="domain" description="DHHA1" evidence="7">
    <location>
        <begin position="345"/>
        <end position="438"/>
    </location>
</feature>
<evidence type="ECO:0000256" key="5">
    <source>
        <dbReference type="ARBA" id="ARBA00022839"/>
    </source>
</evidence>
<dbReference type="InterPro" id="IPR041122">
    <property type="entry name" value="RecJ_OB"/>
</dbReference>
<keyword evidence="3" id="KW-0540">Nuclease</keyword>
<dbReference type="InterPro" id="IPR051673">
    <property type="entry name" value="SSDNA_exonuclease_RecJ"/>
</dbReference>
<dbReference type="GO" id="GO:0006281">
    <property type="term" value="P:DNA repair"/>
    <property type="evidence" value="ECO:0007669"/>
    <property type="project" value="InterPro"/>
</dbReference>
<evidence type="ECO:0000313" key="9">
    <source>
        <dbReference type="EMBL" id="MBK6088102.1"/>
    </source>
</evidence>
<evidence type="ECO:0000256" key="4">
    <source>
        <dbReference type="ARBA" id="ARBA00022801"/>
    </source>
</evidence>
<feature type="domain" description="RecJ OB" evidence="8">
    <location>
        <begin position="451"/>
        <end position="556"/>
    </location>
</feature>
<keyword evidence="5 9" id="KW-0269">Exonuclease</keyword>
<dbReference type="Gene3D" id="3.90.1640.30">
    <property type="match status" value="1"/>
</dbReference>
<evidence type="ECO:0000259" key="6">
    <source>
        <dbReference type="Pfam" id="PF01368"/>
    </source>
</evidence>
<name>A0A934WRC6_9FIRM</name>
<dbReference type="Pfam" id="PF01368">
    <property type="entry name" value="DHH"/>
    <property type="match status" value="1"/>
</dbReference>
<accession>A0A934WRC6</accession>
<dbReference type="NCBIfam" id="TIGR00644">
    <property type="entry name" value="recJ"/>
    <property type="match status" value="1"/>
</dbReference>
<comment type="caution">
    <text evidence="9">The sequence shown here is derived from an EMBL/GenBank/DDBJ whole genome shotgun (WGS) entry which is preliminary data.</text>
</comment>
<gene>
    <name evidence="9" type="primary">recJ</name>
    <name evidence="9" type="ORF">JKK62_05455</name>
</gene>
<dbReference type="Pfam" id="PF17768">
    <property type="entry name" value="RecJ_OB"/>
    <property type="match status" value="1"/>
</dbReference>
<dbReference type="GO" id="GO:0006310">
    <property type="term" value="P:DNA recombination"/>
    <property type="evidence" value="ECO:0007669"/>
    <property type="project" value="InterPro"/>
</dbReference>
<dbReference type="SUPFAM" id="SSF64182">
    <property type="entry name" value="DHH phosphoesterases"/>
    <property type="match status" value="1"/>
</dbReference>
<dbReference type="InterPro" id="IPR001667">
    <property type="entry name" value="DDH_dom"/>
</dbReference>
<protein>
    <recommendedName>
        <fullName evidence="2">Single-stranded-DNA-specific exonuclease RecJ</fullName>
    </recommendedName>
</protein>
<dbReference type="InterPro" id="IPR003156">
    <property type="entry name" value="DHHA1_dom"/>
</dbReference>
<dbReference type="GO" id="GO:0003676">
    <property type="term" value="F:nucleic acid binding"/>
    <property type="evidence" value="ECO:0007669"/>
    <property type="project" value="InterPro"/>
</dbReference>
<evidence type="ECO:0000313" key="10">
    <source>
        <dbReference type="Proteomes" id="UP000633365"/>
    </source>
</evidence>
<dbReference type="AlphaFoldDB" id="A0A934WRC6"/>
<evidence type="ECO:0000256" key="2">
    <source>
        <dbReference type="ARBA" id="ARBA00019841"/>
    </source>
</evidence>
<keyword evidence="10" id="KW-1185">Reference proteome</keyword>
<sequence>MKKWLTRKLNKENAVAISQRYDLPMLIAMLLDIRGITDEDSIIDFLSNETLTASPFEIKDMDKAVERIQAAIEDGERICIYGDFDADGVTSTALLYSYLSDIGADAMYYIPSRETEGYGMHREAIARLYERGVKLIITVDNGVAAVDEVAYAKTLGIDTVITDHHAIPETLPDAVAVVDLHRPDCNSSFKELSGVGVAFKLVQAIEGEYADVDGLLENYSDLAAIGTVGDIVTLRGENRVLVKNGLRHINNGDRLGIAALAEDAGLSGKEISAGNLSFTLVPRINAGGRLGLSKKSVKMLLTDDEEYAADIAAELSSDNTERQQIERDILSEIDGMIRQNPSLVNNPIIVVYGEGWHKGVIGIVASRIKEVYAKPAVVISMEGDVCRASGRSVSGFSLIDAVFSCSDILTQCGGHPMAVGFGIKRHQIENFIERINRYTLTHPVPQPVLELDCKLNPAQLSVELARGLSLLEPFGAGNPTPLFGLYNMTLRDIREIGGGKHLRLTLSRGESTVYALRFSTTLAEFPYIVGDVVDLAVTLDINTYNNYENLSIFIRDMRFADREEDEMLRSKELFERFCRGEIISAEEASALLPDRAEFAVVYRFLRSNGGYRYSFDSLLCRLGSDIGYGKLRVILECMNELQLIEIDEGMYDFEVKMCEVGAKVDLDTSVIITKLREVSLDE</sequence>
<dbReference type="EMBL" id="JAEQMG010000048">
    <property type="protein sequence ID" value="MBK6088102.1"/>
    <property type="molecule type" value="Genomic_DNA"/>
</dbReference>
<dbReference type="InterPro" id="IPR004610">
    <property type="entry name" value="RecJ"/>
</dbReference>
<proteinExistence type="inferred from homology"/>
<dbReference type="PANTHER" id="PTHR30255">
    <property type="entry name" value="SINGLE-STRANDED-DNA-SPECIFIC EXONUCLEASE RECJ"/>
    <property type="match status" value="1"/>
</dbReference>
<evidence type="ECO:0000259" key="8">
    <source>
        <dbReference type="Pfam" id="PF17768"/>
    </source>
</evidence>
<dbReference type="Pfam" id="PF02272">
    <property type="entry name" value="DHHA1"/>
    <property type="match status" value="1"/>
</dbReference>
<dbReference type="Gene3D" id="3.10.310.30">
    <property type="match status" value="1"/>
</dbReference>
<reference evidence="9" key="1">
    <citation type="submission" date="2021-01" db="EMBL/GenBank/DDBJ databases">
        <title>Genome public.</title>
        <authorList>
            <person name="Liu C."/>
            <person name="Sun Q."/>
        </authorList>
    </citation>
    <scope>NUCLEOTIDE SEQUENCE</scope>
    <source>
        <strain evidence="9">M6</strain>
    </source>
</reference>
<keyword evidence="4" id="KW-0378">Hydrolase</keyword>
<feature type="domain" description="DDH" evidence="6">
    <location>
        <begin position="77"/>
        <end position="227"/>
    </location>
</feature>
<dbReference type="Proteomes" id="UP000633365">
    <property type="component" value="Unassembled WGS sequence"/>
</dbReference>
<comment type="similarity">
    <text evidence="1">Belongs to the RecJ family.</text>
</comment>
<dbReference type="InterPro" id="IPR038763">
    <property type="entry name" value="DHH_sf"/>
</dbReference>
<evidence type="ECO:0000259" key="7">
    <source>
        <dbReference type="Pfam" id="PF02272"/>
    </source>
</evidence>
<dbReference type="PANTHER" id="PTHR30255:SF2">
    <property type="entry name" value="SINGLE-STRANDED-DNA-SPECIFIC EXONUCLEASE RECJ"/>
    <property type="match status" value="1"/>
</dbReference>
<dbReference type="RefSeq" id="WP_186832895.1">
    <property type="nucleotide sequence ID" value="NZ_JAEQMG010000048.1"/>
</dbReference>
<evidence type="ECO:0000256" key="3">
    <source>
        <dbReference type="ARBA" id="ARBA00022722"/>
    </source>
</evidence>
<organism evidence="9 10">
    <name type="scientific">Ruminococcus difficilis</name>
    <dbReference type="NCBI Taxonomy" id="2763069"/>
    <lineage>
        <taxon>Bacteria</taxon>
        <taxon>Bacillati</taxon>
        <taxon>Bacillota</taxon>
        <taxon>Clostridia</taxon>
        <taxon>Eubacteriales</taxon>
        <taxon>Oscillospiraceae</taxon>
        <taxon>Ruminococcus</taxon>
    </lineage>
</organism>
<dbReference type="GO" id="GO:0008409">
    <property type="term" value="F:5'-3' exonuclease activity"/>
    <property type="evidence" value="ECO:0007669"/>
    <property type="project" value="InterPro"/>
</dbReference>
<evidence type="ECO:0000256" key="1">
    <source>
        <dbReference type="ARBA" id="ARBA00005915"/>
    </source>
</evidence>